<dbReference type="EMBL" id="AOHU01000106">
    <property type="protein sequence ID" value="ELY23856.1"/>
    <property type="molecule type" value="Genomic_DNA"/>
</dbReference>
<keyword evidence="1" id="KW-0472">Membrane</keyword>
<gene>
    <name evidence="2" type="ORF">C498_19074</name>
</gene>
<feature type="transmembrane region" description="Helical" evidence="1">
    <location>
        <begin position="51"/>
        <end position="77"/>
    </location>
</feature>
<organism evidence="2 3">
    <name type="scientific">Haloferax volcanii (strain ATCC 29605 / DSM 3757 / JCM 8879 / NBRC 14742 / NCIMB 2012 / VKM B-1768 / DS2)</name>
    <name type="common">Halobacterium volcanii</name>
    <dbReference type="NCBI Taxonomy" id="309800"/>
    <lineage>
        <taxon>Archaea</taxon>
        <taxon>Methanobacteriati</taxon>
        <taxon>Methanobacteriota</taxon>
        <taxon>Stenosarchaea group</taxon>
        <taxon>Halobacteria</taxon>
        <taxon>Halobacteriales</taxon>
        <taxon>Haloferacaceae</taxon>
        <taxon>Haloferax</taxon>
    </lineage>
</organism>
<protein>
    <submittedName>
        <fullName evidence="2">Uncharacterized protein</fullName>
    </submittedName>
</protein>
<feature type="transmembrane region" description="Helical" evidence="1">
    <location>
        <begin position="20"/>
        <end position="44"/>
    </location>
</feature>
<dbReference type="AlphaFoldDB" id="A0A384KPU2"/>
<dbReference type="Proteomes" id="UP000011532">
    <property type="component" value="Unassembled WGS sequence"/>
</dbReference>
<keyword evidence="1" id="KW-0812">Transmembrane</keyword>
<reference evidence="3" key="1">
    <citation type="submission" date="2012-11" db="EMBL/GenBank/DDBJ databases">
        <authorList>
            <person name="Becker E.A."/>
            <person name="Seitzer P."/>
            <person name="Tritt A."/>
            <person name="Larsen D."/>
            <person name="Yao A."/>
            <person name="Wu D."/>
            <person name="Darling A."/>
            <person name="Eisen J.A."/>
            <person name="Facciotti M.T."/>
        </authorList>
    </citation>
    <scope>NUCLEOTIDE SEQUENCE [LARGE SCALE GENOMIC DNA]</scope>
    <source>
        <strain evidence="3">ATCC 29605 / DSM 3757 / JCM 8879 / NBRC 14742 / NCIMB 2012 / VKM B-1768 / DS2</strain>
    </source>
</reference>
<dbReference type="OrthoDB" id="342056at2157"/>
<sequence>MEPPSNLALVPGHVQAGGPWMTAVVVLAGVSSVTLAALGVAVFLRRRTRSHLLVALALLAFASRAAVAALTLGGVLSEFDHHVVEHLLDLAMAGLVLAAIYYARSIEREAGVNDP</sequence>
<name>A0A384KPU2_HALVD</name>
<proteinExistence type="predicted"/>
<reference evidence="2 3" key="2">
    <citation type="journal article" date="2014" name="PLoS Genet.">
        <title>Phylogenetically driven sequencing of extremely halophilic archaea reveals strategies for static and dynamic osmo-response.</title>
        <authorList>
            <person name="Becker E.A."/>
            <person name="Seitzer P.M."/>
            <person name="Tritt A."/>
            <person name="Larsen D."/>
            <person name="Krusor M."/>
            <person name="Yao A.I."/>
            <person name="Wu D."/>
            <person name="Madern D."/>
            <person name="Eisen J.A."/>
            <person name="Darling A.E."/>
            <person name="Facciotti M.T."/>
        </authorList>
    </citation>
    <scope>NUCLEOTIDE SEQUENCE [LARGE SCALE GENOMIC DNA]</scope>
    <source>
        <strain evidence="3">ATCC 29605 / DSM 3757 / JCM 8879 / NBRC 14742 / NCIMB 2012 / VKM B-1768 / DS2</strain>
    </source>
</reference>
<evidence type="ECO:0000313" key="2">
    <source>
        <dbReference type="EMBL" id="ELY23856.1"/>
    </source>
</evidence>
<accession>A0A384KPU2</accession>
<keyword evidence="1" id="KW-1133">Transmembrane helix</keyword>
<dbReference type="GeneID" id="8924412"/>
<evidence type="ECO:0000313" key="3">
    <source>
        <dbReference type="Proteomes" id="UP000011532"/>
    </source>
</evidence>
<dbReference type="InterPro" id="IPR055894">
    <property type="entry name" value="DUF7471"/>
</dbReference>
<comment type="caution">
    <text evidence="2">The sequence shown here is derived from an EMBL/GenBank/DDBJ whole genome shotgun (WGS) entry which is preliminary data.</text>
</comment>
<dbReference type="Pfam" id="PF24283">
    <property type="entry name" value="DUF7471"/>
    <property type="match status" value="1"/>
</dbReference>
<evidence type="ECO:0000256" key="1">
    <source>
        <dbReference type="SAM" id="Phobius"/>
    </source>
</evidence>
<feature type="transmembrane region" description="Helical" evidence="1">
    <location>
        <begin position="83"/>
        <end position="103"/>
    </location>
</feature>
<dbReference type="RefSeq" id="WP_004045278.1">
    <property type="nucleotide sequence ID" value="NC_013967.1"/>
</dbReference>